<gene>
    <name evidence="9" type="ORF">WG66_17275</name>
</gene>
<evidence type="ECO:0000256" key="4">
    <source>
        <dbReference type="ARBA" id="ARBA00022723"/>
    </source>
</evidence>
<keyword evidence="5 8" id="KW-0560">Oxidoreductase</keyword>
<proteinExistence type="inferred from homology"/>
<dbReference type="Pfam" id="PF00067">
    <property type="entry name" value="p450"/>
    <property type="match status" value="1"/>
</dbReference>
<keyword evidence="8" id="KW-0503">Monooxygenase</keyword>
<dbReference type="eggNOG" id="KOG0158">
    <property type="taxonomic scope" value="Eukaryota"/>
</dbReference>
<protein>
    <recommendedName>
        <fullName evidence="11">Benzoate 4-monooxygenase cytochrome p450</fullName>
    </recommendedName>
</protein>
<comment type="pathway">
    <text evidence="2">Secondary metabolite biosynthesis.</text>
</comment>
<feature type="binding site" description="axial binding residue" evidence="7">
    <location>
        <position position="444"/>
    </location>
    <ligand>
        <name>heme</name>
        <dbReference type="ChEBI" id="CHEBI:30413"/>
    </ligand>
    <ligandPart>
        <name>Fe</name>
        <dbReference type="ChEBI" id="CHEBI:18248"/>
    </ligandPart>
</feature>
<dbReference type="InterPro" id="IPR001128">
    <property type="entry name" value="Cyt_P450"/>
</dbReference>
<dbReference type="Proteomes" id="UP000054988">
    <property type="component" value="Unassembled WGS sequence"/>
</dbReference>
<keyword evidence="4 7" id="KW-0479">Metal-binding</keyword>
<dbReference type="InterPro" id="IPR036396">
    <property type="entry name" value="Cyt_P450_sf"/>
</dbReference>
<sequence>MGFFEPVLAAALIGLTSVVVYRSYFHPLRNFPGPKLAAVTEYYQAYFNIVKGGELLNHLRKLHGEYGPVIRIGPNMLHFATANAYHDIYTKGQSLTKHKQFYDCFGQSGSSFSFYDPQKSRSRRALLNPLFSRRAILKLENIVQEKASNSKLRSSRLLIVDEPVNLSYAFKCTSLDLITEYSFAQCFHALQAPDFRDPTLCAIHDSLPDFWKMRHFPILLKAAEVMPEWFTLSLNPSAKPALDLRRNLSTQVDKLLENKEALNAVDHETIYHHMLGPAENDAAASRHVPLTRQDLVDEAMTLVGAGSDTVGLTSTVGTFYVLQNPAIAQKLKDELKSVWPDVESPVGLTVLEKLPYLTAVIKESLRLGHGVVSPLPRAVGASNAIIDGLVVPAGTIIEMSPVFLHENPDIFENPLNFSPERWLQGDTRELEYNLVPFSKGPRICLGLNLAWCELYLIFANVFRKLDMRLFNTTVEDIRSYKEYFVPYWEEKTVNAVVDVTSY</sequence>
<dbReference type="PRINTS" id="PR00463">
    <property type="entry name" value="EP450I"/>
</dbReference>
<dbReference type="PANTHER" id="PTHR24305">
    <property type="entry name" value="CYTOCHROME P450"/>
    <property type="match status" value="1"/>
</dbReference>
<name>A0A0W0F1E2_MONRR</name>
<dbReference type="GO" id="GO:0020037">
    <property type="term" value="F:heme binding"/>
    <property type="evidence" value="ECO:0007669"/>
    <property type="project" value="InterPro"/>
</dbReference>
<dbReference type="InterPro" id="IPR002401">
    <property type="entry name" value="Cyt_P450_E_grp-I"/>
</dbReference>
<dbReference type="SUPFAM" id="SSF48264">
    <property type="entry name" value="Cytochrome P450"/>
    <property type="match status" value="1"/>
</dbReference>
<evidence type="ECO:0000313" key="9">
    <source>
        <dbReference type="EMBL" id="KTB30141.1"/>
    </source>
</evidence>
<dbReference type="InterPro" id="IPR050121">
    <property type="entry name" value="Cytochrome_P450_monoxygenase"/>
</dbReference>
<evidence type="ECO:0008006" key="11">
    <source>
        <dbReference type="Google" id="ProtNLM"/>
    </source>
</evidence>
<dbReference type="PROSITE" id="PS00086">
    <property type="entry name" value="CYTOCHROME_P450"/>
    <property type="match status" value="1"/>
</dbReference>
<dbReference type="PANTHER" id="PTHR24305:SF157">
    <property type="entry name" value="N-ACETYLTRYPTOPHAN 6-HYDROXYLASE IVOC-RELATED"/>
    <property type="match status" value="1"/>
</dbReference>
<reference evidence="9 10" key="1">
    <citation type="submission" date="2015-12" db="EMBL/GenBank/DDBJ databases">
        <title>Draft genome sequence of Moniliophthora roreri, the causal agent of frosty pod rot of cacao.</title>
        <authorList>
            <person name="Aime M.C."/>
            <person name="Diaz-Valderrama J.R."/>
            <person name="Kijpornyongpan T."/>
            <person name="Phillips-Mora W."/>
        </authorList>
    </citation>
    <scope>NUCLEOTIDE SEQUENCE [LARGE SCALE GENOMIC DNA]</scope>
    <source>
        <strain evidence="9 10">MCA 2952</strain>
    </source>
</reference>
<evidence type="ECO:0000256" key="8">
    <source>
        <dbReference type="RuleBase" id="RU000461"/>
    </source>
</evidence>
<dbReference type="InterPro" id="IPR017972">
    <property type="entry name" value="Cyt_P450_CS"/>
</dbReference>
<keyword evidence="6 7" id="KW-0408">Iron</keyword>
<evidence type="ECO:0000256" key="6">
    <source>
        <dbReference type="ARBA" id="ARBA00023004"/>
    </source>
</evidence>
<dbReference type="GO" id="GO:0005506">
    <property type="term" value="F:iron ion binding"/>
    <property type="evidence" value="ECO:0007669"/>
    <property type="project" value="InterPro"/>
</dbReference>
<dbReference type="GO" id="GO:0016705">
    <property type="term" value="F:oxidoreductase activity, acting on paired donors, with incorporation or reduction of molecular oxygen"/>
    <property type="evidence" value="ECO:0007669"/>
    <property type="project" value="InterPro"/>
</dbReference>
<organism evidence="9 10">
    <name type="scientific">Moniliophthora roreri</name>
    <name type="common">Frosty pod rot fungus</name>
    <name type="synonym">Monilia roreri</name>
    <dbReference type="NCBI Taxonomy" id="221103"/>
    <lineage>
        <taxon>Eukaryota</taxon>
        <taxon>Fungi</taxon>
        <taxon>Dikarya</taxon>
        <taxon>Basidiomycota</taxon>
        <taxon>Agaricomycotina</taxon>
        <taxon>Agaricomycetes</taxon>
        <taxon>Agaricomycetidae</taxon>
        <taxon>Agaricales</taxon>
        <taxon>Marasmiineae</taxon>
        <taxon>Marasmiaceae</taxon>
        <taxon>Moniliophthora</taxon>
    </lineage>
</organism>
<evidence type="ECO:0000256" key="1">
    <source>
        <dbReference type="ARBA" id="ARBA00001971"/>
    </source>
</evidence>
<dbReference type="EMBL" id="LATX01002395">
    <property type="protein sequence ID" value="KTB30141.1"/>
    <property type="molecule type" value="Genomic_DNA"/>
</dbReference>
<evidence type="ECO:0000256" key="2">
    <source>
        <dbReference type="ARBA" id="ARBA00005179"/>
    </source>
</evidence>
<dbReference type="PRINTS" id="PR00385">
    <property type="entry name" value="P450"/>
</dbReference>
<comment type="caution">
    <text evidence="9">The sequence shown here is derived from an EMBL/GenBank/DDBJ whole genome shotgun (WGS) entry which is preliminary data.</text>
</comment>
<keyword evidence="7 8" id="KW-0349">Heme</keyword>
<evidence type="ECO:0000256" key="5">
    <source>
        <dbReference type="ARBA" id="ARBA00023002"/>
    </source>
</evidence>
<evidence type="ECO:0000313" key="10">
    <source>
        <dbReference type="Proteomes" id="UP000054988"/>
    </source>
</evidence>
<dbReference type="Gene3D" id="1.10.630.10">
    <property type="entry name" value="Cytochrome P450"/>
    <property type="match status" value="1"/>
</dbReference>
<comment type="cofactor">
    <cofactor evidence="1 7">
        <name>heme</name>
        <dbReference type="ChEBI" id="CHEBI:30413"/>
    </cofactor>
</comment>
<comment type="similarity">
    <text evidence="3 8">Belongs to the cytochrome P450 family.</text>
</comment>
<dbReference type="GO" id="GO:0004497">
    <property type="term" value="F:monooxygenase activity"/>
    <property type="evidence" value="ECO:0007669"/>
    <property type="project" value="UniProtKB-KW"/>
</dbReference>
<dbReference type="AlphaFoldDB" id="A0A0W0F1E2"/>
<evidence type="ECO:0000256" key="3">
    <source>
        <dbReference type="ARBA" id="ARBA00010617"/>
    </source>
</evidence>
<accession>A0A0W0F1E2</accession>
<dbReference type="CDD" id="cd11062">
    <property type="entry name" value="CYP58-like"/>
    <property type="match status" value="1"/>
</dbReference>
<evidence type="ECO:0000256" key="7">
    <source>
        <dbReference type="PIRSR" id="PIRSR602401-1"/>
    </source>
</evidence>